<feature type="domain" description="Chitin-binding type-2" evidence="7">
    <location>
        <begin position="150"/>
        <end position="206"/>
    </location>
</feature>
<dbReference type="EnsemblMetazoa" id="SCAU009791-RA">
    <property type="protein sequence ID" value="SCAU009791-PA"/>
    <property type="gene ID" value="SCAU009791"/>
</dbReference>
<keyword evidence="2 6" id="KW-0732">Signal</keyword>
<feature type="chain" id="PRO_5014271800" description="Chitin-binding type-2 domain-containing protein" evidence="6">
    <location>
        <begin position="28"/>
        <end position="357"/>
    </location>
</feature>
<organism evidence="8 9">
    <name type="scientific">Stomoxys calcitrans</name>
    <name type="common">Stable fly</name>
    <name type="synonym">Conops calcitrans</name>
    <dbReference type="NCBI Taxonomy" id="35570"/>
    <lineage>
        <taxon>Eukaryota</taxon>
        <taxon>Metazoa</taxon>
        <taxon>Ecdysozoa</taxon>
        <taxon>Arthropoda</taxon>
        <taxon>Hexapoda</taxon>
        <taxon>Insecta</taxon>
        <taxon>Pterygota</taxon>
        <taxon>Neoptera</taxon>
        <taxon>Endopterygota</taxon>
        <taxon>Diptera</taxon>
        <taxon>Brachycera</taxon>
        <taxon>Muscomorpha</taxon>
        <taxon>Muscoidea</taxon>
        <taxon>Muscidae</taxon>
        <taxon>Stomoxys</taxon>
    </lineage>
</organism>
<dbReference type="SUPFAM" id="SSF57625">
    <property type="entry name" value="Invertebrate chitin-binding proteins"/>
    <property type="match status" value="4"/>
</dbReference>
<accession>A0A1I8PP00</accession>
<keyword evidence="5" id="KW-0325">Glycoprotein</keyword>
<dbReference type="Gene3D" id="2.170.140.10">
    <property type="entry name" value="Chitin binding domain"/>
    <property type="match status" value="4"/>
</dbReference>
<evidence type="ECO:0000313" key="9">
    <source>
        <dbReference type="Proteomes" id="UP000095300"/>
    </source>
</evidence>
<dbReference type="GO" id="GO:0008061">
    <property type="term" value="F:chitin binding"/>
    <property type="evidence" value="ECO:0007669"/>
    <property type="project" value="UniProtKB-KW"/>
</dbReference>
<keyword evidence="9" id="KW-1185">Reference proteome</keyword>
<evidence type="ECO:0000256" key="4">
    <source>
        <dbReference type="ARBA" id="ARBA00023157"/>
    </source>
</evidence>
<feature type="signal peptide" evidence="6">
    <location>
        <begin position="1"/>
        <end position="27"/>
    </location>
</feature>
<gene>
    <name evidence="8" type="primary">106094920</name>
</gene>
<dbReference type="InterPro" id="IPR051940">
    <property type="entry name" value="Chitin_bind-dev_reg"/>
</dbReference>
<dbReference type="Pfam" id="PF01607">
    <property type="entry name" value="CBM_14"/>
    <property type="match status" value="3"/>
</dbReference>
<evidence type="ECO:0000256" key="3">
    <source>
        <dbReference type="ARBA" id="ARBA00022737"/>
    </source>
</evidence>
<dbReference type="PANTHER" id="PTHR23301:SF106">
    <property type="entry name" value="CHITIN-BINDING TYPE-2 DOMAIN-CONTAINING PROTEIN-RELATED"/>
    <property type="match status" value="1"/>
</dbReference>
<dbReference type="VEuPathDB" id="VectorBase:SCAU009791"/>
<dbReference type="OrthoDB" id="6020543at2759"/>
<evidence type="ECO:0000256" key="1">
    <source>
        <dbReference type="ARBA" id="ARBA00022669"/>
    </source>
</evidence>
<feature type="domain" description="Chitin-binding type-2" evidence="7">
    <location>
        <begin position="32"/>
        <end position="89"/>
    </location>
</feature>
<reference evidence="8" key="2">
    <citation type="submission" date="2020-05" db="UniProtKB">
        <authorList>
            <consortium name="EnsemblMetazoa"/>
        </authorList>
    </citation>
    <scope>IDENTIFICATION</scope>
    <source>
        <strain evidence="8">USDA</strain>
    </source>
</reference>
<keyword evidence="3" id="KW-0677">Repeat</keyword>
<evidence type="ECO:0000256" key="6">
    <source>
        <dbReference type="SAM" id="SignalP"/>
    </source>
</evidence>
<keyword evidence="4" id="KW-1015">Disulfide bond</keyword>
<dbReference type="GO" id="GO:0005576">
    <property type="term" value="C:extracellular region"/>
    <property type="evidence" value="ECO:0007669"/>
    <property type="project" value="InterPro"/>
</dbReference>
<evidence type="ECO:0000256" key="2">
    <source>
        <dbReference type="ARBA" id="ARBA00022729"/>
    </source>
</evidence>
<dbReference type="InterPro" id="IPR036508">
    <property type="entry name" value="Chitin-bd_dom_sf"/>
</dbReference>
<dbReference type="InterPro" id="IPR002557">
    <property type="entry name" value="Chitin-bd_dom"/>
</dbReference>
<evidence type="ECO:0000259" key="7">
    <source>
        <dbReference type="PROSITE" id="PS50940"/>
    </source>
</evidence>
<reference evidence="9" key="1">
    <citation type="submission" date="2015-05" db="EMBL/GenBank/DDBJ databases">
        <authorList>
            <person name="Wilson R.K."/>
            <person name="Warren W.C."/>
            <person name="Olafson P."/>
        </authorList>
    </citation>
    <scope>NUCLEOTIDE SEQUENCE [LARGE SCALE GENOMIC DNA]</scope>
    <source>
        <strain evidence="9">USDA</strain>
    </source>
</reference>
<name>A0A1I8PP00_STOCA</name>
<dbReference type="STRING" id="35570.A0A1I8PP00"/>
<evidence type="ECO:0000313" key="8">
    <source>
        <dbReference type="EnsemblMetazoa" id="SCAU009791-PB"/>
    </source>
</evidence>
<dbReference type="KEGG" id="scac:106094920"/>
<dbReference type="Proteomes" id="UP000095300">
    <property type="component" value="Unassembled WGS sequence"/>
</dbReference>
<protein>
    <recommendedName>
        <fullName evidence="7">Chitin-binding type-2 domain-containing protein</fullName>
    </recommendedName>
</protein>
<proteinExistence type="predicted"/>
<dbReference type="EnsemblMetazoa" id="SCAU009791-RB">
    <property type="protein sequence ID" value="SCAU009791-PB"/>
    <property type="gene ID" value="SCAU009791"/>
</dbReference>
<evidence type="ECO:0000256" key="5">
    <source>
        <dbReference type="ARBA" id="ARBA00023180"/>
    </source>
</evidence>
<sequence length="357" mass="38399">MKGYQMSSGLCLIVLSVFALQTQFATASYSMSETCQQYSEGYIANPDNCQGYGYCRGGVLIGTGTCKDGFLYDSNGGICDYAANVTCMSKLESTCSVVGDPVYVADPDDCTRACYCNNGKYSCTSCPQYQVFNPNTRSCVYSSQYSCPASSICRLVPNNKFVGDPNNCGNFIQCVGGAGLSQPCPNNLHYNAVTGYCATDPPNCGNSPPSPTPPSAGPGVLQNLPTNSTACSNYKTPPSGNSYFVSDGTTCMGFYVCDNTDGPGTWYKCPFLTHFDEEKQKCVTPYSVRCPYDRCGNLNQTFVADLGCTSYSYCITQTKQNFGGNTCKAVNFNYQYFNEVASACVNQDPAYPICTSS</sequence>
<feature type="domain" description="Chitin-binding type-2" evidence="7">
    <location>
        <begin position="228"/>
        <end position="292"/>
    </location>
</feature>
<dbReference type="PROSITE" id="PS50940">
    <property type="entry name" value="CHIT_BIND_II"/>
    <property type="match status" value="4"/>
</dbReference>
<feature type="domain" description="Chitin-binding type-2" evidence="7">
    <location>
        <begin position="92"/>
        <end position="149"/>
    </location>
</feature>
<keyword evidence="1" id="KW-0147">Chitin-binding</keyword>
<dbReference type="AlphaFoldDB" id="A0A1I8PP00"/>
<dbReference type="SMART" id="SM00494">
    <property type="entry name" value="ChtBD2"/>
    <property type="match status" value="4"/>
</dbReference>
<dbReference type="PANTHER" id="PTHR23301">
    <property type="entry name" value="CHITIN BINDING PERITROPHIN-A"/>
    <property type="match status" value="1"/>
</dbReference>